<dbReference type="EMBL" id="PGCI01000961">
    <property type="protein sequence ID" value="PLW10487.1"/>
    <property type="molecule type" value="Genomic_DNA"/>
</dbReference>
<sequence length="109" mass="12155">MANSKLLPGQPEIYTTKTTDSSSHQAALKFLGIVELKSAGPDSNYINWKFVVGIHLQETKVSYVLTPIELHLCPDTWSQDNTAVCSVITRTVDKSNYQYICDFKDNAAE</sequence>
<dbReference type="AlphaFoldDB" id="A0A2N5SB63"/>
<accession>A0A2N5SB63</accession>
<evidence type="ECO:0000313" key="2">
    <source>
        <dbReference type="EMBL" id="PLW39737.1"/>
    </source>
</evidence>
<evidence type="ECO:0000313" key="1">
    <source>
        <dbReference type="EMBL" id="PLW10487.1"/>
    </source>
</evidence>
<organism evidence="1 3">
    <name type="scientific">Puccinia coronata f. sp. avenae</name>
    <dbReference type="NCBI Taxonomy" id="200324"/>
    <lineage>
        <taxon>Eukaryota</taxon>
        <taxon>Fungi</taxon>
        <taxon>Dikarya</taxon>
        <taxon>Basidiomycota</taxon>
        <taxon>Pucciniomycotina</taxon>
        <taxon>Pucciniomycetes</taxon>
        <taxon>Pucciniales</taxon>
        <taxon>Pucciniaceae</taxon>
        <taxon>Puccinia</taxon>
    </lineage>
</organism>
<dbReference type="EMBL" id="PGCI01000111">
    <property type="protein sequence ID" value="PLW39737.1"/>
    <property type="molecule type" value="Genomic_DNA"/>
</dbReference>
<gene>
    <name evidence="2" type="ORF">PCASD_09633</name>
    <name evidence="1" type="ORF">PCASD_21909</name>
</gene>
<dbReference type="PANTHER" id="PTHR33246:SF51">
    <property type="entry name" value="MYB_SANT-LIKE DOMAIN-CONTAINING PROTEIN"/>
    <property type="match status" value="1"/>
</dbReference>
<proteinExistence type="predicted"/>
<name>A0A2N5SB63_9BASI</name>
<comment type="caution">
    <text evidence="1">The sequence shown here is derived from an EMBL/GenBank/DDBJ whole genome shotgun (WGS) entry which is preliminary data.</text>
</comment>
<reference evidence="1 3" key="1">
    <citation type="submission" date="2017-11" db="EMBL/GenBank/DDBJ databases">
        <title>De novo assembly and phasing of dikaryotic genomes from two isolates of Puccinia coronata f. sp. avenae, the causal agent of oat crown rust.</title>
        <authorList>
            <person name="Miller M.E."/>
            <person name="Zhang Y."/>
            <person name="Omidvar V."/>
            <person name="Sperschneider J."/>
            <person name="Schwessinger B."/>
            <person name="Raley C."/>
            <person name="Palmer J.M."/>
            <person name="Garnica D."/>
            <person name="Upadhyaya N."/>
            <person name="Rathjen J."/>
            <person name="Taylor J.M."/>
            <person name="Park R.F."/>
            <person name="Dodds P.N."/>
            <person name="Hirsch C.D."/>
            <person name="Kianian S.F."/>
            <person name="Figueroa M."/>
        </authorList>
    </citation>
    <scope>NUCLEOTIDE SEQUENCE [LARGE SCALE GENOMIC DNA]</scope>
    <source>
        <strain evidence="1">12SD80</strain>
    </source>
</reference>
<dbReference type="Proteomes" id="UP000235392">
    <property type="component" value="Unassembled WGS sequence"/>
</dbReference>
<dbReference type="PANTHER" id="PTHR33246">
    <property type="entry name" value="CCHC-TYPE DOMAIN-CONTAINING PROTEIN"/>
    <property type="match status" value="1"/>
</dbReference>
<evidence type="ECO:0000313" key="3">
    <source>
        <dbReference type="Proteomes" id="UP000235392"/>
    </source>
</evidence>
<protein>
    <submittedName>
        <fullName evidence="1">Uncharacterized protein</fullName>
    </submittedName>
</protein>